<feature type="non-terminal residue" evidence="1">
    <location>
        <position position="82"/>
    </location>
</feature>
<organism evidence="1">
    <name type="scientific">marine metagenome</name>
    <dbReference type="NCBI Taxonomy" id="408172"/>
    <lineage>
        <taxon>unclassified sequences</taxon>
        <taxon>metagenomes</taxon>
        <taxon>ecological metagenomes</taxon>
    </lineage>
</organism>
<evidence type="ECO:0000313" key="1">
    <source>
        <dbReference type="EMBL" id="SVC06447.1"/>
    </source>
</evidence>
<dbReference type="Gene3D" id="1.25.10.90">
    <property type="match status" value="1"/>
</dbReference>
<dbReference type="Pfam" id="PF08713">
    <property type="entry name" value="DNA_alkylation"/>
    <property type="match status" value="1"/>
</dbReference>
<sequence>MEIEKIRKDLKAKKNEDTVIRYAKKISRSTQQEDSPEAVLTLAQKLWGGGKEEERFLAIHLVASIDRYLDSTHWKQFREWLT</sequence>
<reference evidence="1" key="1">
    <citation type="submission" date="2018-05" db="EMBL/GenBank/DDBJ databases">
        <authorList>
            <person name="Lanie J.A."/>
            <person name="Ng W.-L."/>
            <person name="Kazmierczak K.M."/>
            <person name="Andrzejewski T.M."/>
            <person name="Davidsen T.M."/>
            <person name="Wayne K.J."/>
            <person name="Tettelin H."/>
            <person name="Glass J.I."/>
            <person name="Rusch D."/>
            <person name="Podicherti R."/>
            <person name="Tsui H.-C.T."/>
            <person name="Winkler M.E."/>
        </authorList>
    </citation>
    <scope>NUCLEOTIDE SEQUENCE</scope>
</reference>
<dbReference type="InterPro" id="IPR014825">
    <property type="entry name" value="DNA_alkylation"/>
</dbReference>
<protein>
    <submittedName>
        <fullName evidence="1">Uncharacterized protein</fullName>
    </submittedName>
</protein>
<proteinExistence type="predicted"/>
<name>A0A382J4Z9_9ZZZZ</name>
<dbReference type="EMBL" id="UINC01071503">
    <property type="protein sequence ID" value="SVC06447.1"/>
    <property type="molecule type" value="Genomic_DNA"/>
</dbReference>
<dbReference type="AlphaFoldDB" id="A0A382J4Z9"/>
<accession>A0A382J4Z9</accession>
<gene>
    <name evidence="1" type="ORF">METZ01_LOCUS259301</name>
</gene>